<dbReference type="Proteomes" id="UP001558632">
    <property type="component" value="Unassembled WGS sequence"/>
</dbReference>
<comment type="caution">
    <text evidence="1">The sequence shown here is derived from an EMBL/GenBank/DDBJ whole genome shotgun (WGS) entry which is preliminary data.</text>
</comment>
<reference evidence="1 2" key="1">
    <citation type="submission" date="2024-07" db="EMBL/GenBank/DDBJ databases">
        <title>Enhanced genomic and transcriptomic resources for Trichinella pseudospiralis and T. spiralis underpin the discovery of pronounced molecular differences between stages and species.</title>
        <authorList>
            <person name="Pasi K.K."/>
            <person name="La Rosa G."/>
            <person name="Gomez-Morales M.A."/>
            <person name="Tosini F."/>
            <person name="Sumanam S."/>
            <person name="Young N.D."/>
            <person name="Chang B.C."/>
            <person name="Robin G.B."/>
        </authorList>
    </citation>
    <scope>NUCLEOTIDE SEQUENCE [LARGE SCALE GENOMIC DNA]</scope>
    <source>
        <strain evidence="1">ISS534</strain>
    </source>
</reference>
<proteinExistence type="predicted"/>
<accession>A0ABR3KQ61</accession>
<keyword evidence="2" id="KW-1185">Reference proteome</keyword>
<name>A0ABR3KQ61_TRISP</name>
<organism evidence="1 2">
    <name type="scientific">Trichinella spiralis</name>
    <name type="common">Trichina worm</name>
    <dbReference type="NCBI Taxonomy" id="6334"/>
    <lineage>
        <taxon>Eukaryota</taxon>
        <taxon>Metazoa</taxon>
        <taxon>Ecdysozoa</taxon>
        <taxon>Nematoda</taxon>
        <taxon>Enoplea</taxon>
        <taxon>Dorylaimia</taxon>
        <taxon>Trichinellida</taxon>
        <taxon>Trichinellidae</taxon>
        <taxon>Trichinella</taxon>
    </lineage>
</organism>
<gene>
    <name evidence="1" type="ORF">TSPI_00540</name>
</gene>
<protein>
    <submittedName>
        <fullName evidence="1">Uncharacterized protein</fullName>
    </submittedName>
</protein>
<evidence type="ECO:0000313" key="1">
    <source>
        <dbReference type="EMBL" id="KAL1242395.1"/>
    </source>
</evidence>
<sequence>MQAQVTKRGLLQKLCKHQLIKIKRCNTLAEEDFKANNKNFDEEIFESLCVRLLCGCKRETSKSMNHFFCSAQCFILC</sequence>
<dbReference type="EMBL" id="JBEUSY010000207">
    <property type="protein sequence ID" value="KAL1242395.1"/>
    <property type="molecule type" value="Genomic_DNA"/>
</dbReference>
<evidence type="ECO:0000313" key="2">
    <source>
        <dbReference type="Proteomes" id="UP001558632"/>
    </source>
</evidence>